<sequence length="84" mass="10014">MIRPRLERYRKYFLNHFDNYVLAAEFDLKKNLVVYATPYQDFDEIVIEICEGLVDTVDFSDHVLLYLYPFGSNKYIKIAINPTN</sequence>
<dbReference type="EMBL" id="SWBR01000002">
    <property type="protein sequence ID" value="TKC10523.1"/>
    <property type="molecule type" value="Genomic_DNA"/>
</dbReference>
<evidence type="ECO:0000313" key="2">
    <source>
        <dbReference type="Proteomes" id="UP000309488"/>
    </source>
</evidence>
<evidence type="ECO:0000313" key="1">
    <source>
        <dbReference type="EMBL" id="TKC10523.1"/>
    </source>
</evidence>
<keyword evidence="2" id="KW-1185">Reference proteome</keyword>
<dbReference type="OrthoDB" id="773075at2"/>
<dbReference type="Proteomes" id="UP000309488">
    <property type="component" value="Unassembled WGS sequence"/>
</dbReference>
<dbReference type="RefSeq" id="WP_136840444.1">
    <property type="nucleotide sequence ID" value="NZ_SWBR01000002.1"/>
</dbReference>
<accession>A0A4U1CS42</accession>
<proteinExistence type="predicted"/>
<comment type="caution">
    <text evidence="1">The sequence shown here is derived from an EMBL/GenBank/DDBJ whole genome shotgun (WGS) entry which is preliminary data.</text>
</comment>
<dbReference type="AlphaFoldDB" id="A0A4U1CS42"/>
<protein>
    <submittedName>
        <fullName evidence="1">Uncharacterized protein</fullName>
    </submittedName>
</protein>
<organism evidence="1 2">
    <name type="scientific">Pedobacter polaris</name>
    <dbReference type="NCBI Taxonomy" id="2571273"/>
    <lineage>
        <taxon>Bacteria</taxon>
        <taxon>Pseudomonadati</taxon>
        <taxon>Bacteroidota</taxon>
        <taxon>Sphingobacteriia</taxon>
        <taxon>Sphingobacteriales</taxon>
        <taxon>Sphingobacteriaceae</taxon>
        <taxon>Pedobacter</taxon>
    </lineage>
</organism>
<gene>
    <name evidence="1" type="ORF">FA048_10085</name>
</gene>
<reference evidence="1 2" key="1">
    <citation type="submission" date="2019-04" db="EMBL/GenBank/DDBJ databases">
        <title>Pedobacter sp. RP-3-22 sp. nov., isolated from Arctic soil.</title>
        <authorList>
            <person name="Dahal R.H."/>
            <person name="Kim D.-U."/>
        </authorList>
    </citation>
    <scope>NUCLEOTIDE SEQUENCE [LARGE SCALE GENOMIC DNA]</scope>
    <source>
        <strain evidence="1 2">RP-3-22</strain>
    </source>
</reference>
<name>A0A4U1CS42_9SPHI</name>